<evidence type="ECO:0000313" key="3">
    <source>
        <dbReference type="Proteomes" id="UP000051574"/>
    </source>
</evidence>
<protein>
    <submittedName>
        <fullName evidence="2">Uncharacterized protein</fullName>
    </submittedName>
</protein>
<name>A0A0T6AXG4_9SCAR</name>
<evidence type="ECO:0000256" key="1">
    <source>
        <dbReference type="SAM" id="MobiDB-lite"/>
    </source>
</evidence>
<proteinExistence type="predicted"/>
<feature type="non-terminal residue" evidence="2">
    <location>
        <position position="122"/>
    </location>
</feature>
<accession>A0A0T6AXG4</accession>
<reference evidence="2 3" key="1">
    <citation type="submission" date="2015-09" db="EMBL/GenBank/DDBJ databases">
        <title>Draft genome of the scarab beetle Oryctes borbonicus.</title>
        <authorList>
            <person name="Meyer J.M."/>
            <person name="Markov G.V."/>
            <person name="Baskaran P."/>
            <person name="Herrmann M."/>
            <person name="Sommer R.J."/>
            <person name="Roedelsperger C."/>
        </authorList>
    </citation>
    <scope>NUCLEOTIDE SEQUENCE [LARGE SCALE GENOMIC DNA]</scope>
    <source>
        <strain evidence="2">OB123</strain>
        <tissue evidence="2">Whole animal</tissue>
    </source>
</reference>
<gene>
    <name evidence="2" type="ORF">AMK59_6386</name>
</gene>
<dbReference type="EMBL" id="LJIG01022638">
    <property type="protein sequence ID" value="KRT79502.1"/>
    <property type="molecule type" value="Genomic_DNA"/>
</dbReference>
<feature type="region of interest" description="Disordered" evidence="1">
    <location>
        <begin position="99"/>
        <end position="122"/>
    </location>
</feature>
<comment type="caution">
    <text evidence="2">The sequence shown here is derived from an EMBL/GenBank/DDBJ whole genome shotgun (WGS) entry which is preliminary data.</text>
</comment>
<dbReference type="AlphaFoldDB" id="A0A0T6AXG4"/>
<dbReference type="Proteomes" id="UP000051574">
    <property type="component" value="Unassembled WGS sequence"/>
</dbReference>
<feature type="region of interest" description="Disordered" evidence="1">
    <location>
        <begin position="16"/>
        <end position="84"/>
    </location>
</feature>
<keyword evidence="3" id="KW-1185">Reference proteome</keyword>
<sequence>MVSRYVTNGPVKQEGLCIMPPPPTHYRMMPPQRTDPAFHVGQSYVQPPPNQTGNQGPALRNMAPTGPPNQASTPPNSDLKVPQMSQSVNLAYVPQPVRGATQNYFGRPPPQTQPARMPNHRV</sequence>
<organism evidence="2 3">
    <name type="scientific">Oryctes borbonicus</name>
    <dbReference type="NCBI Taxonomy" id="1629725"/>
    <lineage>
        <taxon>Eukaryota</taxon>
        <taxon>Metazoa</taxon>
        <taxon>Ecdysozoa</taxon>
        <taxon>Arthropoda</taxon>
        <taxon>Hexapoda</taxon>
        <taxon>Insecta</taxon>
        <taxon>Pterygota</taxon>
        <taxon>Neoptera</taxon>
        <taxon>Endopterygota</taxon>
        <taxon>Coleoptera</taxon>
        <taxon>Polyphaga</taxon>
        <taxon>Scarabaeiformia</taxon>
        <taxon>Scarabaeidae</taxon>
        <taxon>Dynastinae</taxon>
        <taxon>Oryctes</taxon>
    </lineage>
</organism>
<evidence type="ECO:0000313" key="2">
    <source>
        <dbReference type="EMBL" id="KRT79502.1"/>
    </source>
</evidence>
<dbReference type="OrthoDB" id="6784670at2759"/>